<keyword evidence="5 6" id="KW-0472">Membrane</keyword>
<dbReference type="PROSITE" id="PS50850">
    <property type="entry name" value="MFS"/>
    <property type="match status" value="1"/>
</dbReference>
<evidence type="ECO:0000256" key="4">
    <source>
        <dbReference type="ARBA" id="ARBA00022989"/>
    </source>
</evidence>
<dbReference type="InterPro" id="IPR020846">
    <property type="entry name" value="MFS_dom"/>
</dbReference>
<organism evidence="8 9">
    <name type="scientific">Neobacillus thermocopriae</name>
    <dbReference type="NCBI Taxonomy" id="1215031"/>
    <lineage>
        <taxon>Bacteria</taxon>
        <taxon>Bacillati</taxon>
        <taxon>Bacillota</taxon>
        <taxon>Bacilli</taxon>
        <taxon>Bacillales</taxon>
        <taxon>Bacillaceae</taxon>
        <taxon>Neobacillus</taxon>
    </lineage>
</organism>
<name>A0A6B3TQG7_9BACI</name>
<dbReference type="PANTHER" id="PTHR23523:SF2">
    <property type="entry name" value="2-NITROIMIDAZOLE TRANSPORTER"/>
    <property type="match status" value="1"/>
</dbReference>
<dbReference type="Pfam" id="PF07690">
    <property type="entry name" value="MFS_1"/>
    <property type="match status" value="1"/>
</dbReference>
<dbReference type="InterPro" id="IPR052524">
    <property type="entry name" value="MFS_Cyanate_Porter"/>
</dbReference>
<sequence>MKKNVLLIIALFIASLNLRPAINSIAPLLESIRSDLGMSAAVASLLTAIPVLCMGIFSPVAVKAGGKWGIERIIGLSLVIIGIGTVIRLFTNSVLFLVTTAFIAGIGIALIGPLLSGFIKQHFPNHVPSMVAVYTVALTLGAAFSSALSTTLENSFNSWQISLAFWAIIAFVAAVIWWLFVNQQVKKSAHTATAGTKVQLPWGNGKAWILTLSFGLMAMLFYSITAWLPQIIEGMGYTKNYATIALTIFVAVQIPVSLVLPILLKRFPSRRLWLVVESILELVGLILLVLNVEPLVASALIGIGAGGLFSLNLLLPIDATDNAHEAASWSAMIQSAGYVIGALGPIILGWIHDATNSFVSAVFGMIVIVLIMSIFQFTATAKRRVNTFKEKAQDSGGKQYIV</sequence>
<dbReference type="RefSeq" id="WP_163251856.1">
    <property type="nucleotide sequence ID" value="NZ_JAAIUV010000014.1"/>
</dbReference>
<evidence type="ECO:0000313" key="8">
    <source>
        <dbReference type="EMBL" id="NEX79244.1"/>
    </source>
</evidence>
<keyword evidence="9" id="KW-1185">Reference proteome</keyword>
<feature type="transmembrane region" description="Helical" evidence="6">
    <location>
        <begin position="271"/>
        <end position="290"/>
    </location>
</feature>
<dbReference type="GO" id="GO:0022857">
    <property type="term" value="F:transmembrane transporter activity"/>
    <property type="evidence" value="ECO:0007669"/>
    <property type="project" value="InterPro"/>
</dbReference>
<comment type="caution">
    <text evidence="8">The sequence shown here is derived from an EMBL/GenBank/DDBJ whole genome shotgun (WGS) entry which is preliminary data.</text>
</comment>
<evidence type="ECO:0000259" key="7">
    <source>
        <dbReference type="PROSITE" id="PS50850"/>
    </source>
</evidence>
<gene>
    <name evidence="8" type="ORF">G4Z05_10195</name>
</gene>
<evidence type="ECO:0000256" key="2">
    <source>
        <dbReference type="ARBA" id="ARBA00022448"/>
    </source>
</evidence>
<accession>A0A6B3TQG7</accession>
<comment type="subcellular location">
    <subcellularLocation>
        <location evidence="1">Cell membrane</location>
        <topology evidence="1">Multi-pass membrane protein</topology>
    </subcellularLocation>
</comment>
<dbReference type="PANTHER" id="PTHR23523">
    <property type="match status" value="1"/>
</dbReference>
<reference evidence="8" key="1">
    <citation type="submission" date="2020-02" db="EMBL/GenBank/DDBJ databases">
        <title>Bacillus sedimentmangrovi sp. nov., isolated from sediment of the mangrove ecosystem.</title>
        <authorList>
            <person name="Liu G."/>
        </authorList>
    </citation>
    <scope>NUCLEOTIDE SEQUENCE [LARGE SCALE GENOMIC DNA]</scope>
    <source>
        <strain evidence="8">SgZ-7</strain>
    </source>
</reference>
<feature type="transmembrane region" description="Helical" evidence="6">
    <location>
        <begin position="131"/>
        <end position="152"/>
    </location>
</feature>
<feature type="transmembrane region" description="Helical" evidence="6">
    <location>
        <begin position="73"/>
        <end position="90"/>
    </location>
</feature>
<feature type="transmembrane region" description="Helical" evidence="6">
    <location>
        <begin position="241"/>
        <end position="264"/>
    </location>
</feature>
<keyword evidence="4 6" id="KW-1133">Transmembrane helix</keyword>
<dbReference type="EMBL" id="JAAIUV010000014">
    <property type="protein sequence ID" value="NEX79244.1"/>
    <property type="molecule type" value="Genomic_DNA"/>
</dbReference>
<evidence type="ECO:0000256" key="1">
    <source>
        <dbReference type="ARBA" id="ARBA00004651"/>
    </source>
</evidence>
<feature type="transmembrane region" description="Helical" evidence="6">
    <location>
        <begin position="158"/>
        <end position="180"/>
    </location>
</feature>
<keyword evidence="2" id="KW-0813">Transport</keyword>
<feature type="transmembrane region" description="Helical" evidence="6">
    <location>
        <begin position="36"/>
        <end position="61"/>
    </location>
</feature>
<feature type="transmembrane region" description="Helical" evidence="6">
    <location>
        <begin position="296"/>
        <end position="315"/>
    </location>
</feature>
<dbReference type="InterPro" id="IPR036259">
    <property type="entry name" value="MFS_trans_sf"/>
</dbReference>
<evidence type="ECO:0000256" key="3">
    <source>
        <dbReference type="ARBA" id="ARBA00022692"/>
    </source>
</evidence>
<keyword evidence="3 6" id="KW-0812">Transmembrane</keyword>
<feature type="domain" description="Major facilitator superfamily (MFS) profile" evidence="7">
    <location>
        <begin position="3"/>
        <end position="384"/>
    </location>
</feature>
<dbReference type="InterPro" id="IPR011701">
    <property type="entry name" value="MFS"/>
</dbReference>
<proteinExistence type="predicted"/>
<evidence type="ECO:0000313" key="9">
    <source>
        <dbReference type="Proteomes" id="UP000481621"/>
    </source>
</evidence>
<dbReference type="AlphaFoldDB" id="A0A6B3TQG7"/>
<feature type="transmembrane region" description="Helical" evidence="6">
    <location>
        <begin position="327"/>
        <end position="351"/>
    </location>
</feature>
<feature type="transmembrane region" description="Helical" evidence="6">
    <location>
        <begin position="207"/>
        <end position="229"/>
    </location>
</feature>
<feature type="transmembrane region" description="Helical" evidence="6">
    <location>
        <begin position="357"/>
        <end position="379"/>
    </location>
</feature>
<dbReference type="SUPFAM" id="SSF103473">
    <property type="entry name" value="MFS general substrate transporter"/>
    <property type="match status" value="1"/>
</dbReference>
<evidence type="ECO:0000256" key="6">
    <source>
        <dbReference type="SAM" id="Phobius"/>
    </source>
</evidence>
<evidence type="ECO:0000256" key="5">
    <source>
        <dbReference type="ARBA" id="ARBA00023136"/>
    </source>
</evidence>
<dbReference type="Proteomes" id="UP000481621">
    <property type="component" value="Unassembled WGS sequence"/>
</dbReference>
<dbReference type="GO" id="GO:0005886">
    <property type="term" value="C:plasma membrane"/>
    <property type="evidence" value="ECO:0007669"/>
    <property type="project" value="UniProtKB-SubCell"/>
</dbReference>
<protein>
    <submittedName>
        <fullName evidence="8">MFS transporter</fullName>
    </submittedName>
</protein>
<dbReference type="Gene3D" id="1.20.1250.20">
    <property type="entry name" value="MFS general substrate transporter like domains"/>
    <property type="match status" value="2"/>
</dbReference>
<feature type="transmembrane region" description="Helical" evidence="6">
    <location>
        <begin position="96"/>
        <end position="119"/>
    </location>
</feature>